<dbReference type="GO" id="GO:0003824">
    <property type="term" value="F:catalytic activity"/>
    <property type="evidence" value="ECO:0007669"/>
    <property type="project" value="InterPro"/>
</dbReference>
<keyword evidence="3" id="KW-1185">Reference proteome</keyword>
<dbReference type="Pfam" id="PF03473">
    <property type="entry name" value="MOSC"/>
    <property type="match status" value="1"/>
</dbReference>
<feature type="domain" description="MOSC" evidence="1">
    <location>
        <begin position="17"/>
        <end position="149"/>
    </location>
</feature>
<dbReference type="PANTHER" id="PTHR36930">
    <property type="entry name" value="METAL-SULFUR CLUSTER BIOSYNTHESIS PROTEINS YUAD-RELATED"/>
    <property type="match status" value="1"/>
</dbReference>
<dbReference type="Gene3D" id="2.40.33.20">
    <property type="entry name" value="PK beta-barrel domain-like"/>
    <property type="match status" value="1"/>
</dbReference>
<organism evidence="2 3">
    <name type="scientific">Thiosulfatimonas sediminis</name>
    <dbReference type="NCBI Taxonomy" id="2675054"/>
    <lineage>
        <taxon>Bacteria</taxon>
        <taxon>Pseudomonadati</taxon>
        <taxon>Pseudomonadota</taxon>
        <taxon>Gammaproteobacteria</taxon>
        <taxon>Thiotrichales</taxon>
        <taxon>Piscirickettsiaceae</taxon>
        <taxon>Thiosulfatimonas</taxon>
    </lineage>
</organism>
<dbReference type="RefSeq" id="WP_173271902.1">
    <property type="nucleotide sequence ID" value="NZ_AP021889.1"/>
</dbReference>
<dbReference type="SUPFAM" id="SSF50800">
    <property type="entry name" value="PK beta-barrel domain-like"/>
    <property type="match status" value="1"/>
</dbReference>
<dbReference type="AlphaFoldDB" id="A0A6F8PUR3"/>
<sequence length="150" mass="16635">MAELIGIAVHQQSRGAIQKLTQAQLNPHNGLGDYRGAKNPRTSVTLLSLHSWQAALAETDDFFAQEIDWIERRANLLIDAIEFSNAMIGRRLQIGEAILQITCETDPCSRMDSIAQGLKKALTPNWRGGARCQVIHAGKIECGEQVQWLD</sequence>
<dbReference type="InterPro" id="IPR011037">
    <property type="entry name" value="Pyrv_Knase-like_insert_dom_sf"/>
</dbReference>
<dbReference type="PANTHER" id="PTHR36930:SF1">
    <property type="entry name" value="MOSC DOMAIN-CONTAINING PROTEIN"/>
    <property type="match status" value="1"/>
</dbReference>
<dbReference type="InterPro" id="IPR052716">
    <property type="entry name" value="MOSC_domain"/>
</dbReference>
<dbReference type="KEGG" id="tse:THMIRHAS_12090"/>
<dbReference type="GO" id="GO:0030170">
    <property type="term" value="F:pyridoxal phosphate binding"/>
    <property type="evidence" value="ECO:0007669"/>
    <property type="project" value="InterPro"/>
</dbReference>
<name>A0A6F8PUR3_9GAMM</name>
<reference evidence="3" key="1">
    <citation type="submission" date="2019-11" db="EMBL/GenBank/DDBJ databases">
        <title>Isolation and characterization of two novel species in the genus Thiomicrorhabdus.</title>
        <authorList>
            <person name="Mochizuki J."/>
            <person name="Kojima H."/>
            <person name="Fukui M."/>
        </authorList>
    </citation>
    <scope>NUCLEOTIDE SEQUENCE [LARGE SCALE GENOMIC DNA]</scope>
    <source>
        <strain evidence="3">aks77</strain>
    </source>
</reference>
<dbReference type="GO" id="GO:0030151">
    <property type="term" value="F:molybdenum ion binding"/>
    <property type="evidence" value="ECO:0007669"/>
    <property type="project" value="InterPro"/>
</dbReference>
<dbReference type="Proteomes" id="UP000501726">
    <property type="component" value="Chromosome"/>
</dbReference>
<dbReference type="EMBL" id="AP021889">
    <property type="protein sequence ID" value="BBP45836.1"/>
    <property type="molecule type" value="Genomic_DNA"/>
</dbReference>
<dbReference type="PROSITE" id="PS51340">
    <property type="entry name" value="MOSC"/>
    <property type="match status" value="1"/>
</dbReference>
<dbReference type="InterPro" id="IPR005302">
    <property type="entry name" value="MoCF_Sase_C"/>
</dbReference>
<accession>A0A6F8PUR3</accession>
<evidence type="ECO:0000259" key="1">
    <source>
        <dbReference type="PROSITE" id="PS51340"/>
    </source>
</evidence>
<gene>
    <name evidence="2" type="ORF">THMIRHAS_12090</name>
</gene>
<evidence type="ECO:0000313" key="3">
    <source>
        <dbReference type="Proteomes" id="UP000501726"/>
    </source>
</evidence>
<proteinExistence type="predicted"/>
<protein>
    <submittedName>
        <fullName evidence="2">Molybdenum cofactor biosynthesis protein</fullName>
    </submittedName>
</protein>
<evidence type="ECO:0000313" key="2">
    <source>
        <dbReference type="EMBL" id="BBP45836.1"/>
    </source>
</evidence>